<feature type="transmembrane region" description="Helical" evidence="1">
    <location>
        <begin position="147"/>
        <end position="163"/>
    </location>
</feature>
<dbReference type="PANTHER" id="PTHR35342:SF5">
    <property type="entry name" value="TRICARBOXYLIC TRANSPORT PROTEIN"/>
    <property type="match status" value="1"/>
</dbReference>
<keyword evidence="1" id="KW-0472">Membrane</keyword>
<feature type="transmembrane region" description="Helical" evidence="1">
    <location>
        <begin position="433"/>
        <end position="450"/>
    </location>
</feature>
<name>A0A840W4H8_9ACTN</name>
<feature type="transmembrane region" description="Helical" evidence="1">
    <location>
        <begin position="169"/>
        <end position="188"/>
    </location>
</feature>
<keyword evidence="1" id="KW-1133">Transmembrane helix</keyword>
<feature type="transmembrane region" description="Helical" evidence="1">
    <location>
        <begin position="383"/>
        <end position="404"/>
    </location>
</feature>
<organism evidence="3 4">
    <name type="scientific">Nocardiopsis metallicus</name>
    <dbReference type="NCBI Taxonomy" id="179819"/>
    <lineage>
        <taxon>Bacteria</taxon>
        <taxon>Bacillati</taxon>
        <taxon>Actinomycetota</taxon>
        <taxon>Actinomycetes</taxon>
        <taxon>Streptosporangiales</taxon>
        <taxon>Nocardiopsidaceae</taxon>
        <taxon>Nocardiopsis</taxon>
    </lineage>
</organism>
<feature type="transmembrane region" description="Helical" evidence="1">
    <location>
        <begin position="200"/>
        <end position="223"/>
    </location>
</feature>
<feature type="transmembrane region" description="Helical" evidence="1">
    <location>
        <begin position="410"/>
        <end position="426"/>
    </location>
</feature>
<dbReference type="RefSeq" id="WP_184365449.1">
    <property type="nucleotide sequence ID" value="NZ_BAAAKM010000021.1"/>
</dbReference>
<evidence type="ECO:0000256" key="1">
    <source>
        <dbReference type="SAM" id="Phobius"/>
    </source>
</evidence>
<evidence type="ECO:0000259" key="2">
    <source>
        <dbReference type="Pfam" id="PF01970"/>
    </source>
</evidence>
<feature type="transmembrane region" description="Helical" evidence="1">
    <location>
        <begin position="354"/>
        <end position="376"/>
    </location>
</feature>
<evidence type="ECO:0000313" key="4">
    <source>
        <dbReference type="Proteomes" id="UP000579647"/>
    </source>
</evidence>
<reference evidence="3 4" key="1">
    <citation type="submission" date="2020-08" db="EMBL/GenBank/DDBJ databases">
        <title>Sequencing the genomes of 1000 actinobacteria strains.</title>
        <authorList>
            <person name="Klenk H.-P."/>
        </authorList>
    </citation>
    <scope>NUCLEOTIDE SEQUENCE [LARGE SCALE GENOMIC DNA]</scope>
    <source>
        <strain evidence="3 4">DSM 44598</strain>
    </source>
</reference>
<dbReference type="EMBL" id="JACHDO010000001">
    <property type="protein sequence ID" value="MBB5491839.1"/>
    <property type="molecule type" value="Genomic_DNA"/>
</dbReference>
<dbReference type="PANTHER" id="PTHR35342">
    <property type="entry name" value="TRICARBOXYLIC TRANSPORT PROTEIN"/>
    <property type="match status" value="1"/>
</dbReference>
<comment type="caution">
    <text evidence="3">The sequence shown here is derived from an EMBL/GenBank/DDBJ whole genome shotgun (WGS) entry which is preliminary data.</text>
</comment>
<feature type="transmembrane region" description="Helical" evidence="1">
    <location>
        <begin position="318"/>
        <end position="342"/>
    </location>
</feature>
<accession>A0A840W4H8</accession>
<feature type="transmembrane region" description="Helical" evidence="1">
    <location>
        <begin position="61"/>
        <end position="82"/>
    </location>
</feature>
<dbReference type="AlphaFoldDB" id="A0A840W4H8"/>
<feature type="transmembrane region" description="Helical" evidence="1">
    <location>
        <begin position="462"/>
        <end position="485"/>
    </location>
</feature>
<gene>
    <name evidence="3" type="ORF">HNR07_002976</name>
</gene>
<proteinExistence type="predicted"/>
<sequence length="506" mass="52295">MNHLDSVLHGFQVAFQPGNLMFVALGVLIGTFIGVLPGLGPTATIALLLPLTYVLDPAPAIILLAGIYYGSVYGGTITSVLLRIPGEASSVVTTFDGYPMAQKGRAGPALGIAAVGSFIGGITATVFLVVLAPLLAGVALNFGPPEYTLVALTGVLLVAWMGNVSIGRALVAAGLGLFLATVGLDSVSGEPRFTLGSSDLLAGLSFIPIAMGLFGLGEVLYSIDKSPTGTKIKHKIGRIWPSRSDFRQSGGALARGTLLGSVLGLLPGGGSVVSSMTAYVVEKRRAKDPSRFGKGAIEGVAGPEAASNAGSTSAFVPLLTLGIPPNVVLALLYGALLIQGITPGPSLMVNQPDVFWGVIASMFVGNVLLLVFNTALIGAWVQVLRVPITILSTVALVVMLVGVYTVQNRVSDIVVMLVFGLLGYALRKFGYEVGPLVLAFILGGILEVSLRQSLLISGGDFSIFVTRPVSLGILAVIAAVVLVAFGRRRALARRQPVSEPEEAERA</sequence>
<keyword evidence="1" id="KW-0812">Transmembrane</keyword>
<evidence type="ECO:0000313" key="3">
    <source>
        <dbReference type="EMBL" id="MBB5491839.1"/>
    </source>
</evidence>
<dbReference type="Pfam" id="PF01970">
    <property type="entry name" value="TctA"/>
    <property type="match status" value="1"/>
</dbReference>
<feature type="domain" description="DUF112" evidence="2">
    <location>
        <begin position="20"/>
        <end position="438"/>
    </location>
</feature>
<feature type="transmembrane region" description="Helical" evidence="1">
    <location>
        <begin position="20"/>
        <end position="49"/>
    </location>
</feature>
<protein>
    <submittedName>
        <fullName evidence="3">Putative tricarboxylic transport membrane protein</fullName>
    </submittedName>
</protein>
<keyword evidence="4" id="KW-1185">Reference proteome</keyword>
<dbReference type="Proteomes" id="UP000579647">
    <property type="component" value="Unassembled WGS sequence"/>
</dbReference>
<dbReference type="InterPro" id="IPR002823">
    <property type="entry name" value="DUF112_TM"/>
</dbReference>
<feature type="transmembrane region" description="Helical" evidence="1">
    <location>
        <begin position="109"/>
        <end position="135"/>
    </location>
</feature>